<dbReference type="SUPFAM" id="SSF56672">
    <property type="entry name" value="DNA/RNA polymerases"/>
    <property type="match status" value="1"/>
</dbReference>
<dbReference type="EMBL" id="VNJJ01000010">
    <property type="protein sequence ID" value="TVX97941.1"/>
    <property type="molecule type" value="Genomic_DNA"/>
</dbReference>
<dbReference type="CDD" id="cd01651">
    <property type="entry name" value="RT_G2_intron"/>
    <property type="match status" value="1"/>
</dbReference>
<proteinExistence type="predicted"/>
<dbReference type="PANTHER" id="PTHR34047:SF8">
    <property type="entry name" value="PROTEIN YKFC"/>
    <property type="match status" value="1"/>
</dbReference>
<dbReference type="GO" id="GO:0003677">
    <property type="term" value="F:DNA binding"/>
    <property type="evidence" value="ECO:0007669"/>
    <property type="project" value="InterPro"/>
</dbReference>
<dbReference type="Pfam" id="PF00078">
    <property type="entry name" value="RVT_1"/>
    <property type="match status" value="1"/>
</dbReference>
<dbReference type="InterPro" id="IPR000477">
    <property type="entry name" value="RT_dom"/>
</dbReference>
<keyword evidence="3" id="KW-1185">Reference proteome</keyword>
<sequence length="451" mass="53545">MDLHEWKEKHKARRGLAHFDSKVSLDQVWNYISDPRRVTMHGFYPFIHYTLSFRKYHEASVNKTKTKTREICYSAHIDRYIYQYYGFKLNQYYNLYVKDNGTDNAVIAYRDNLPKNNIHFAKRAIDFIKSNNECYMMIGDFTKFFDSLDHKYLKEMLCRLLGADKLPSDYYAVYKNITKYSLWNRDDLLALNGFTDKRKDVEAFNKLERAISLEQFKSLKKQCVKRNKNSFGIPQGSAISAVFSNIYMLDFDKLINDYIVENHGLYMRYCDDFIIILPKRTAEHFKMQFQHIRSVVDSVPKVELESEKTQIFEYSNGTIKSRNEDVLSNVKNGKDFMNYLGFTFDGRTVSIRDKTISKYYYRLYRKLKTVVRTNGITKKRNRISSRNIYEKYSIKGAAVGKRHQDGNFITYALKAERFFKGERAVALIRQRHMQKIRKQLKKVNNELSPHS</sequence>
<dbReference type="AlphaFoldDB" id="A0A559JDI7"/>
<dbReference type="PANTHER" id="PTHR34047">
    <property type="entry name" value="NUCLEAR INTRON MATURASE 1, MITOCHONDRIAL-RELATED"/>
    <property type="match status" value="1"/>
</dbReference>
<accession>A0A559JDI7</accession>
<dbReference type="InterPro" id="IPR003545">
    <property type="entry name" value="Telomerase_RT"/>
</dbReference>
<name>A0A559JDI7_9BACL</name>
<dbReference type="InterPro" id="IPR043502">
    <property type="entry name" value="DNA/RNA_pol_sf"/>
</dbReference>
<organism evidence="2 3">
    <name type="scientific">Cohnella terricola</name>
    <dbReference type="NCBI Taxonomy" id="1289167"/>
    <lineage>
        <taxon>Bacteria</taxon>
        <taxon>Bacillati</taxon>
        <taxon>Bacillota</taxon>
        <taxon>Bacilli</taxon>
        <taxon>Bacillales</taxon>
        <taxon>Paenibacillaceae</taxon>
        <taxon>Cohnella</taxon>
    </lineage>
</organism>
<dbReference type="GO" id="GO:0003720">
    <property type="term" value="F:telomerase activity"/>
    <property type="evidence" value="ECO:0007669"/>
    <property type="project" value="InterPro"/>
</dbReference>
<comment type="caution">
    <text evidence="2">The sequence shown here is derived from an EMBL/GenBank/DDBJ whole genome shotgun (WGS) entry which is preliminary data.</text>
</comment>
<evidence type="ECO:0000313" key="3">
    <source>
        <dbReference type="Proteomes" id="UP000316330"/>
    </source>
</evidence>
<gene>
    <name evidence="2" type="ORF">FPZ45_16990</name>
</gene>
<evidence type="ECO:0000313" key="2">
    <source>
        <dbReference type="EMBL" id="TVX97941.1"/>
    </source>
</evidence>
<dbReference type="InterPro" id="IPR051083">
    <property type="entry name" value="GrpII_Intron_Splice-Mob/Def"/>
</dbReference>
<dbReference type="Proteomes" id="UP000316330">
    <property type="component" value="Unassembled WGS sequence"/>
</dbReference>
<evidence type="ECO:0000259" key="1">
    <source>
        <dbReference type="PROSITE" id="PS50878"/>
    </source>
</evidence>
<protein>
    <recommendedName>
        <fullName evidence="1">Reverse transcriptase domain-containing protein</fullName>
    </recommendedName>
</protein>
<dbReference type="PRINTS" id="PR01365">
    <property type="entry name" value="TELOMERASERT"/>
</dbReference>
<dbReference type="GO" id="GO:0000723">
    <property type="term" value="P:telomere maintenance"/>
    <property type="evidence" value="ECO:0007669"/>
    <property type="project" value="InterPro"/>
</dbReference>
<feature type="domain" description="Reverse transcriptase" evidence="1">
    <location>
        <begin position="1"/>
        <end position="344"/>
    </location>
</feature>
<dbReference type="RefSeq" id="WP_144704434.1">
    <property type="nucleotide sequence ID" value="NZ_VNJJ01000010.1"/>
</dbReference>
<dbReference type="PROSITE" id="PS50878">
    <property type="entry name" value="RT_POL"/>
    <property type="match status" value="1"/>
</dbReference>
<dbReference type="OrthoDB" id="9793236at2"/>
<reference evidence="2 3" key="1">
    <citation type="submission" date="2019-07" db="EMBL/GenBank/DDBJ databases">
        <authorList>
            <person name="Kim J."/>
        </authorList>
    </citation>
    <scope>NUCLEOTIDE SEQUENCE [LARGE SCALE GENOMIC DNA]</scope>
    <source>
        <strain evidence="2 3">G13</strain>
    </source>
</reference>